<dbReference type="PANTHER" id="PTHR41534:SF2">
    <property type="entry name" value="3-PHENYLPROPIONATE_CINNAMIC ACID DIOXYGENASE SUBUNIT BETA"/>
    <property type="match status" value="1"/>
</dbReference>
<evidence type="ECO:0000256" key="1">
    <source>
        <dbReference type="ARBA" id="ARBA00009570"/>
    </source>
</evidence>
<name>A0A0U4FIZ8_9BACI</name>
<proteinExistence type="inferred from homology"/>
<dbReference type="GO" id="GO:0019380">
    <property type="term" value="P:3-phenylpropionate catabolic process"/>
    <property type="evidence" value="ECO:0007669"/>
    <property type="project" value="TreeGrafter"/>
</dbReference>
<dbReference type="KEGG" id="lao:AOX59_08275"/>
<dbReference type="AlphaFoldDB" id="A0A0U4FIZ8"/>
<reference evidence="3 4" key="1">
    <citation type="submission" date="2016-01" db="EMBL/GenBank/DDBJ databases">
        <title>Complete genome sequence of strain Lentibacillus amyloliquefaciens LAM0015T isolated from saline sediment.</title>
        <authorList>
            <person name="Wang J.-L."/>
            <person name="He M.-X."/>
        </authorList>
    </citation>
    <scope>NUCLEOTIDE SEQUENCE [LARGE SCALE GENOMIC DNA]</scope>
    <source>
        <strain evidence="3 4">LAM0015</strain>
    </source>
</reference>
<organism evidence="3 4">
    <name type="scientific">Lentibacillus amyloliquefaciens</name>
    <dbReference type="NCBI Taxonomy" id="1472767"/>
    <lineage>
        <taxon>Bacteria</taxon>
        <taxon>Bacillati</taxon>
        <taxon>Bacillota</taxon>
        <taxon>Bacilli</taxon>
        <taxon>Bacillales</taxon>
        <taxon>Bacillaceae</taxon>
        <taxon>Lentibacillus</taxon>
    </lineage>
</organism>
<evidence type="ECO:0000313" key="3">
    <source>
        <dbReference type="EMBL" id="ALX48606.1"/>
    </source>
</evidence>
<gene>
    <name evidence="3" type="ORF">AOX59_08275</name>
</gene>
<dbReference type="RefSeq" id="WP_068444494.1">
    <property type="nucleotide sequence ID" value="NZ_CP013862.1"/>
</dbReference>
<dbReference type="SUPFAM" id="SSF54427">
    <property type="entry name" value="NTF2-like"/>
    <property type="match status" value="1"/>
</dbReference>
<dbReference type="Pfam" id="PF00866">
    <property type="entry name" value="Ring_hydroxyl_B"/>
    <property type="match status" value="1"/>
</dbReference>
<dbReference type="InterPro" id="IPR032710">
    <property type="entry name" value="NTF2-like_dom_sf"/>
</dbReference>
<accession>A0A0U4FIZ8</accession>
<dbReference type="STRING" id="1472767.AOX59_08275"/>
<protein>
    <submittedName>
        <fullName evidence="3">p-cumate dioxygenase</fullName>
    </submittedName>
</protein>
<dbReference type="GO" id="GO:0051213">
    <property type="term" value="F:dioxygenase activity"/>
    <property type="evidence" value="ECO:0007669"/>
    <property type="project" value="UniProtKB-KW"/>
</dbReference>
<comment type="similarity">
    <text evidence="1">Belongs to the bacterial ring-hydroxylating dioxygenase beta subunit family.</text>
</comment>
<dbReference type="EMBL" id="CP013862">
    <property type="protein sequence ID" value="ALX48606.1"/>
    <property type="molecule type" value="Genomic_DNA"/>
</dbReference>
<evidence type="ECO:0000313" key="4">
    <source>
        <dbReference type="Proteomes" id="UP000050331"/>
    </source>
</evidence>
<dbReference type="PANTHER" id="PTHR41534">
    <property type="entry name" value="BLR3401 PROTEIN"/>
    <property type="match status" value="1"/>
</dbReference>
<evidence type="ECO:0000256" key="2">
    <source>
        <dbReference type="ARBA" id="ARBA00023002"/>
    </source>
</evidence>
<dbReference type="InterPro" id="IPR000391">
    <property type="entry name" value="Rng_hydr_dOase-bsu"/>
</dbReference>
<keyword evidence="4" id="KW-1185">Reference proteome</keyword>
<keyword evidence="3" id="KW-0223">Dioxygenase</keyword>
<dbReference type="CDD" id="cd00667">
    <property type="entry name" value="ring_hydroxylating_dioxygenases_beta"/>
    <property type="match status" value="1"/>
</dbReference>
<dbReference type="Proteomes" id="UP000050331">
    <property type="component" value="Chromosome"/>
</dbReference>
<sequence length="162" mass="19098">MTVKTLERIDLVDFLYREAHLLDEWKLKEWAALFTDDGTYKVPPLGEPDADAKQSLFYIHDDRKRIQDRAERLLKKEAHVEYPHSTTVRNYHNIMIDDLDSDVIKVNCNFTLHRTKREVVDTFIGRHTYDIVQQDGELRIKNKKSVLKLDSLRPHGKISLIL</sequence>
<dbReference type="Gene3D" id="3.10.450.50">
    <property type="match status" value="1"/>
</dbReference>
<dbReference type="OrthoDB" id="7446267at2"/>
<keyword evidence="2" id="KW-0560">Oxidoreductase</keyword>